<gene>
    <name evidence="3" type="ORF">IMSHALPRED_002124</name>
</gene>
<comment type="subunit">
    <text evidence="1">Component of the NuA4 histone acetyltransferase complex.</text>
</comment>
<comment type="caution">
    <text evidence="3">The sequence shown here is derived from an EMBL/GenBank/DDBJ whole genome shotgun (WGS) entry which is preliminary data.</text>
</comment>
<dbReference type="Proteomes" id="UP000664534">
    <property type="component" value="Unassembled WGS sequence"/>
</dbReference>
<evidence type="ECO:0000256" key="2">
    <source>
        <dbReference type="SAM" id="MobiDB-lite"/>
    </source>
</evidence>
<feature type="compositionally biased region" description="Basic residues" evidence="2">
    <location>
        <begin position="335"/>
        <end position="344"/>
    </location>
</feature>
<feature type="compositionally biased region" description="Low complexity" evidence="2">
    <location>
        <begin position="350"/>
        <end position="359"/>
    </location>
</feature>
<feature type="region of interest" description="Disordered" evidence="2">
    <location>
        <begin position="328"/>
        <end position="362"/>
    </location>
</feature>
<feature type="region of interest" description="Disordered" evidence="2">
    <location>
        <begin position="124"/>
        <end position="144"/>
    </location>
</feature>
<evidence type="ECO:0008006" key="5">
    <source>
        <dbReference type="Google" id="ProtNLM"/>
    </source>
</evidence>
<reference evidence="3" key="1">
    <citation type="submission" date="2021-03" db="EMBL/GenBank/DDBJ databases">
        <authorList>
            <person name="Tagirdzhanova G."/>
        </authorList>
    </citation>
    <scope>NUCLEOTIDE SEQUENCE</scope>
</reference>
<feature type="region of interest" description="Disordered" evidence="2">
    <location>
        <begin position="462"/>
        <end position="484"/>
    </location>
</feature>
<sequence length="484" mass="52975">PSNGLDLSESRSKGGGEEDESFPSFEELALGAGRVQESQQSGLRLVGDNVANTDSSSSFHSGSNGSISEQGGRHCSLTTLGTSVAGLETECSILREKTEDSISDPPPLPTTLLSSKYDTETTFKNIEPPHSCGGKEKEDKGTSCSTDNIIPYSLRSLIASPNPELSLWRSRLREEAVESLADPAGSSWMWSPTIPTDGERVTAIDPTDIRGSFKRTANNAGLHEGGEGVYRLEKARYEDVIVIDKTDDIDDNSSDLDFTRIRSQPKPIFRRPRFSRKCQQDKKTTSLSRSCGVGNSPDDPLVIEDNDEKTGELDASTRATSVESEIGTVHLQSSHPRKQPKRHGCLNPSTTGPTTGPTTFPYNRPISPSIALSHDRIEQAIRGGDDGAAVTVHPPHAITLTPPLPEQPQDPGSSALGEEEWEIVRIVGKRRRGKGYEYKVCWKKIWLLESELGNAQELLREFEANHQPQRGRKRGRPARIDKGR</sequence>
<dbReference type="Gene3D" id="2.40.50.40">
    <property type="match status" value="1"/>
</dbReference>
<dbReference type="EMBL" id="CAJPDT010000135">
    <property type="protein sequence ID" value="CAF9940689.1"/>
    <property type="molecule type" value="Genomic_DNA"/>
</dbReference>
<feature type="non-terminal residue" evidence="3">
    <location>
        <position position="1"/>
    </location>
</feature>
<evidence type="ECO:0000313" key="3">
    <source>
        <dbReference type="EMBL" id="CAF9940689.1"/>
    </source>
</evidence>
<organism evidence="3 4">
    <name type="scientific">Imshaugia aleurites</name>
    <dbReference type="NCBI Taxonomy" id="172621"/>
    <lineage>
        <taxon>Eukaryota</taxon>
        <taxon>Fungi</taxon>
        <taxon>Dikarya</taxon>
        <taxon>Ascomycota</taxon>
        <taxon>Pezizomycotina</taxon>
        <taxon>Lecanoromycetes</taxon>
        <taxon>OSLEUM clade</taxon>
        <taxon>Lecanoromycetidae</taxon>
        <taxon>Lecanorales</taxon>
        <taxon>Lecanorineae</taxon>
        <taxon>Parmeliaceae</taxon>
        <taxon>Imshaugia</taxon>
    </lineage>
</organism>
<keyword evidence="4" id="KW-1185">Reference proteome</keyword>
<accession>A0A8H3J4S6</accession>
<name>A0A8H3J4S6_9LECA</name>
<dbReference type="SUPFAM" id="SSF54160">
    <property type="entry name" value="Chromo domain-like"/>
    <property type="match status" value="1"/>
</dbReference>
<feature type="region of interest" description="Disordered" evidence="2">
    <location>
        <begin position="1"/>
        <end position="72"/>
    </location>
</feature>
<feature type="region of interest" description="Disordered" evidence="2">
    <location>
        <begin position="274"/>
        <end position="305"/>
    </location>
</feature>
<proteinExistence type="predicted"/>
<evidence type="ECO:0000256" key="1">
    <source>
        <dbReference type="ARBA" id="ARBA00011353"/>
    </source>
</evidence>
<dbReference type="CDD" id="cd00024">
    <property type="entry name" value="CD_CSD"/>
    <property type="match status" value="1"/>
</dbReference>
<dbReference type="InterPro" id="IPR016197">
    <property type="entry name" value="Chromo-like_dom_sf"/>
</dbReference>
<dbReference type="AlphaFoldDB" id="A0A8H3J4S6"/>
<dbReference type="OrthoDB" id="5411203at2759"/>
<feature type="compositionally biased region" description="Low complexity" evidence="2">
    <location>
        <begin position="55"/>
        <end position="68"/>
    </location>
</feature>
<protein>
    <recommendedName>
        <fullName evidence="5">Chromo domain-containing protein</fullName>
    </recommendedName>
</protein>
<evidence type="ECO:0000313" key="4">
    <source>
        <dbReference type="Proteomes" id="UP000664534"/>
    </source>
</evidence>